<dbReference type="InterPro" id="IPR013222">
    <property type="entry name" value="Glyco_hyd_98_carb-bd"/>
</dbReference>
<accession>A0A517V7S9</accession>
<dbReference type="Proteomes" id="UP000316855">
    <property type="component" value="Chromosome"/>
</dbReference>
<evidence type="ECO:0000313" key="2">
    <source>
        <dbReference type="EMBL" id="QDT89039.1"/>
    </source>
</evidence>
<dbReference type="AlphaFoldDB" id="A0A517V7S9"/>
<organism evidence="2 3">
    <name type="scientific">Gimesia algae</name>
    <dbReference type="NCBI Taxonomy" id="2527971"/>
    <lineage>
        <taxon>Bacteria</taxon>
        <taxon>Pseudomonadati</taxon>
        <taxon>Planctomycetota</taxon>
        <taxon>Planctomycetia</taxon>
        <taxon>Planctomycetales</taxon>
        <taxon>Planctomycetaceae</taxon>
        <taxon>Gimesia</taxon>
    </lineage>
</organism>
<sequence length="615" mass="68526">MKMVSLMKKRNFSGLLLAGVIGLVGLLCNSLSRADEVLLYDGKKVTGTIRSVDSKVLKIEAGKDLQEISLFDVTSYKFLEPALPQNMSQLLIDGEKPSYSAGPRTAKVKLRKGLQRFTLLYYHSVGLAKLQIQMSGPGMKKAEVPQEQLFRVNTEVREIPAREFRLDAEGYRLPVKIEKPEKYIAYRLMEWSHPVSVKSVHDLKAVPVKKYGASPRLALLSRRSAINFGIVYEGLIQIPQDGEYTFAVETDKNSKAKLYLGAYPSELYKQAKRKQSSGWKVTFSQSGMFSGTLGEWKKTGVRFQIPVAEKEINLILKPGAIHELWKIQEDKKKSKTVDRKGESKTEDSAYVTTQDGNIHRVSGEVVGVNDQSLLFQYQGQQREVNLDRVVGLVLHKNRVKPESNLALQSLMTLIGNTQIPGVVKLDGGNTASITMPWGDQFSINKDYLESVKTVNARSVSLVEIQPDSVTQVPFFYQQYPYQVNKSLTGQPLKIGTQSFSNGLCVHARTVLVYQLGKNFERFQTTPGLQAETGKLGNVAVKVIADGKTLFENPEFTSATKLQSLDLDVTGRETLSLVVDFGKDQDVGDRFVWGAPKLIRAVPKDLAANQKQANQK</sequence>
<protein>
    <submittedName>
        <fullName evidence="2">NPCBM/NEW2 domain protein</fullName>
    </submittedName>
</protein>
<dbReference type="EMBL" id="CP036343">
    <property type="protein sequence ID" value="QDT89039.1"/>
    <property type="molecule type" value="Genomic_DNA"/>
</dbReference>
<dbReference type="InterPro" id="IPR038637">
    <property type="entry name" value="NPCBM_sf"/>
</dbReference>
<dbReference type="OrthoDB" id="272011at2"/>
<feature type="domain" description="Glycosyl hydrolase family 98 putative carbohydrate-binding module" evidence="1">
    <location>
        <begin position="455"/>
        <end position="599"/>
    </location>
</feature>
<name>A0A517V7S9_9PLAN</name>
<dbReference type="InterPro" id="IPR008979">
    <property type="entry name" value="Galactose-bd-like_sf"/>
</dbReference>
<dbReference type="Gene3D" id="2.60.120.1060">
    <property type="entry name" value="NPCBM/NEW2 domain"/>
    <property type="match status" value="1"/>
</dbReference>
<dbReference type="Pfam" id="PF08305">
    <property type="entry name" value="NPCBM"/>
    <property type="match status" value="1"/>
</dbReference>
<gene>
    <name evidence="2" type="ORF">Pan161_06640</name>
</gene>
<evidence type="ECO:0000313" key="3">
    <source>
        <dbReference type="Proteomes" id="UP000316855"/>
    </source>
</evidence>
<dbReference type="SUPFAM" id="SSF49785">
    <property type="entry name" value="Galactose-binding domain-like"/>
    <property type="match status" value="1"/>
</dbReference>
<proteinExistence type="predicted"/>
<dbReference type="SMART" id="SM00776">
    <property type="entry name" value="NPCBM"/>
    <property type="match status" value="1"/>
</dbReference>
<reference evidence="2 3" key="1">
    <citation type="submission" date="2019-02" db="EMBL/GenBank/DDBJ databases">
        <title>Deep-cultivation of Planctomycetes and their phenomic and genomic characterization uncovers novel biology.</title>
        <authorList>
            <person name="Wiegand S."/>
            <person name="Jogler M."/>
            <person name="Boedeker C."/>
            <person name="Pinto D."/>
            <person name="Vollmers J."/>
            <person name="Rivas-Marin E."/>
            <person name="Kohn T."/>
            <person name="Peeters S.H."/>
            <person name="Heuer A."/>
            <person name="Rast P."/>
            <person name="Oberbeckmann S."/>
            <person name="Bunk B."/>
            <person name="Jeske O."/>
            <person name="Meyerdierks A."/>
            <person name="Storesund J.E."/>
            <person name="Kallscheuer N."/>
            <person name="Luecker S."/>
            <person name="Lage O.M."/>
            <person name="Pohl T."/>
            <person name="Merkel B.J."/>
            <person name="Hornburger P."/>
            <person name="Mueller R.-W."/>
            <person name="Bruemmer F."/>
            <person name="Labrenz M."/>
            <person name="Spormann A.M."/>
            <person name="Op den Camp H."/>
            <person name="Overmann J."/>
            <person name="Amann R."/>
            <person name="Jetten M.S.M."/>
            <person name="Mascher T."/>
            <person name="Medema M.H."/>
            <person name="Devos D.P."/>
            <person name="Kaster A.-K."/>
            <person name="Ovreas L."/>
            <person name="Rohde M."/>
            <person name="Galperin M.Y."/>
            <person name="Jogler C."/>
        </authorList>
    </citation>
    <scope>NUCLEOTIDE SEQUENCE [LARGE SCALE GENOMIC DNA]</scope>
    <source>
        <strain evidence="2 3">Pan161</strain>
    </source>
</reference>
<dbReference type="KEGG" id="gax:Pan161_06640"/>
<dbReference type="SUPFAM" id="SSF56988">
    <property type="entry name" value="Anthrax protective antigen"/>
    <property type="match status" value="1"/>
</dbReference>
<keyword evidence="3" id="KW-1185">Reference proteome</keyword>
<evidence type="ECO:0000259" key="1">
    <source>
        <dbReference type="SMART" id="SM00776"/>
    </source>
</evidence>